<comment type="subcellular location">
    <subcellularLocation>
        <location evidence="11">Endoplasmic reticulum membrane</location>
        <topology evidence="11">Multi-pass membrane protein</topology>
    </subcellularLocation>
    <subcellularLocation>
        <location evidence="11">Golgi apparatus membrane</location>
        <topology evidence="11">Multi-pass membrane protein</topology>
    </subcellularLocation>
</comment>
<feature type="transmembrane region" description="Helical" evidence="11">
    <location>
        <begin position="111"/>
        <end position="136"/>
    </location>
</feature>
<dbReference type="GO" id="GO:0070765">
    <property type="term" value="C:gamma-secretase complex"/>
    <property type="evidence" value="ECO:0007669"/>
    <property type="project" value="TreeGrafter"/>
</dbReference>
<dbReference type="PANTHER" id="PTHR10202">
    <property type="entry name" value="PRESENILIN"/>
    <property type="match status" value="1"/>
</dbReference>
<comment type="similarity">
    <text evidence="1 11">Belongs to the peptidase A22A family.</text>
</comment>
<dbReference type="PANTHER" id="PTHR10202:SF13">
    <property type="entry name" value="PRESENILIN HOMOLOG"/>
    <property type="match status" value="1"/>
</dbReference>
<dbReference type="GO" id="GO:0055074">
    <property type="term" value="P:calcium ion homeostasis"/>
    <property type="evidence" value="ECO:0007669"/>
    <property type="project" value="UniProtKB-ARBA"/>
</dbReference>
<dbReference type="InterPro" id="IPR006639">
    <property type="entry name" value="Preselin/SPP"/>
</dbReference>
<protein>
    <recommendedName>
        <fullName evidence="11">Presenilin</fullName>
        <ecNumber evidence="11">3.4.23.-</ecNumber>
    </recommendedName>
</protein>
<organism evidence="13 14">
    <name type="scientific">Planoprotostelium fungivorum</name>
    <dbReference type="NCBI Taxonomy" id="1890364"/>
    <lineage>
        <taxon>Eukaryota</taxon>
        <taxon>Amoebozoa</taxon>
        <taxon>Evosea</taxon>
        <taxon>Variosea</taxon>
        <taxon>Cavosteliida</taxon>
        <taxon>Cavosteliaceae</taxon>
        <taxon>Planoprotostelium</taxon>
    </lineage>
</organism>
<evidence type="ECO:0000256" key="8">
    <source>
        <dbReference type="ARBA" id="ARBA00023136"/>
    </source>
</evidence>
<dbReference type="GO" id="GO:0006509">
    <property type="term" value="P:membrane protein ectodomain proteolysis"/>
    <property type="evidence" value="ECO:0007669"/>
    <property type="project" value="TreeGrafter"/>
</dbReference>
<dbReference type="STRING" id="1890364.A0A2P6N9P6"/>
<evidence type="ECO:0000313" key="14">
    <source>
        <dbReference type="Proteomes" id="UP000241769"/>
    </source>
</evidence>
<dbReference type="Proteomes" id="UP000241769">
    <property type="component" value="Unassembled WGS sequence"/>
</dbReference>
<dbReference type="EC" id="3.4.23.-" evidence="11"/>
<feature type="compositionally biased region" description="Low complexity" evidence="12">
    <location>
        <begin position="32"/>
        <end position="42"/>
    </location>
</feature>
<evidence type="ECO:0000256" key="2">
    <source>
        <dbReference type="ARBA" id="ARBA00022692"/>
    </source>
</evidence>
<feature type="transmembrane region" description="Helical" evidence="11">
    <location>
        <begin position="345"/>
        <end position="367"/>
    </location>
</feature>
<proteinExistence type="inferred from homology"/>
<dbReference type="AlphaFoldDB" id="A0A2P6N9P6"/>
<dbReference type="GO" id="GO:0016485">
    <property type="term" value="P:protein processing"/>
    <property type="evidence" value="ECO:0007669"/>
    <property type="project" value="InterPro"/>
</dbReference>
<dbReference type="GO" id="GO:0005789">
    <property type="term" value="C:endoplasmic reticulum membrane"/>
    <property type="evidence" value="ECO:0007669"/>
    <property type="project" value="UniProtKB-SubCell"/>
</dbReference>
<evidence type="ECO:0000256" key="10">
    <source>
        <dbReference type="ARBA" id="ARBA00066080"/>
    </source>
</evidence>
<name>A0A2P6N9P6_9EUKA</name>
<keyword evidence="6 11" id="KW-1133">Transmembrane helix</keyword>
<feature type="transmembrane region" description="Helical" evidence="11">
    <location>
        <begin position="143"/>
        <end position="171"/>
    </location>
</feature>
<comment type="caution">
    <text evidence="13">The sequence shown here is derived from an EMBL/GenBank/DDBJ whole genome shotgun (WGS) entry which is preliminary data.</text>
</comment>
<comment type="function">
    <text evidence="11">Probable subunit of the gamma-secretase complex, an endoprotease complex that catalyzes the intramembrane cleavage of integral membrane proteins such as Notch receptors.</text>
</comment>
<dbReference type="Pfam" id="PF01080">
    <property type="entry name" value="Presenilin"/>
    <property type="match status" value="1"/>
</dbReference>
<dbReference type="FunFam" id="1.10.472.100:FF:000003">
    <property type="entry name" value="Presenilin"/>
    <property type="match status" value="1"/>
</dbReference>
<evidence type="ECO:0000256" key="11">
    <source>
        <dbReference type="RuleBase" id="RU361148"/>
    </source>
</evidence>
<feature type="compositionally biased region" description="Basic and acidic residues" evidence="12">
    <location>
        <begin position="20"/>
        <end position="31"/>
    </location>
</feature>
<evidence type="ECO:0000256" key="3">
    <source>
        <dbReference type="ARBA" id="ARBA00022801"/>
    </source>
</evidence>
<keyword evidence="4 11" id="KW-0256">Endoplasmic reticulum</keyword>
<dbReference type="GO" id="GO:0034205">
    <property type="term" value="P:amyloid-beta formation"/>
    <property type="evidence" value="ECO:0007669"/>
    <property type="project" value="TreeGrafter"/>
</dbReference>
<keyword evidence="7 11" id="KW-0333">Golgi apparatus</keyword>
<dbReference type="InParanoid" id="A0A2P6N9P6"/>
<feature type="transmembrane region" description="Helical" evidence="11">
    <location>
        <begin position="291"/>
        <end position="309"/>
    </location>
</feature>
<keyword evidence="8 11" id="KW-0472">Membrane</keyword>
<keyword evidence="3 11" id="KW-0378">Hydrolase</keyword>
<evidence type="ECO:0000313" key="13">
    <source>
        <dbReference type="EMBL" id="PRP80684.1"/>
    </source>
</evidence>
<dbReference type="Gene3D" id="1.10.472.100">
    <property type="entry name" value="Presenilin"/>
    <property type="match status" value="1"/>
</dbReference>
<evidence type="ECO:0000256" key="6">
    <source>
        <dbReference type="ARBA" id="ARBA00022989"/>
    </source>
</evidence>
<dbReference type="GO" id="GO:0106070">
    <property type="term" value="P:regulation of adenylate cyclase-activating G protein-coupled receptor signaling pathway"/>
    <property type="evidence" value="ECO:0007669"/>
    <property type="project" value="UniProtKB-ARBA"/>
</dbReference>
<dbReference type="GO" id="GO:0000139">
    <property type="term" value="C:Golgi membrane"/>
    <property type="evidence" value="ECO:0007669"/>
    <property type="project" value="UniProtKB-SubCell"/>
</dbReference>
<feature type="transmembrane region" description="Helical" evidence="11">
    <location>
        <begin position="315"/>
        <end position="338"/>
    </location>
</feature>
<evidence type="ECO:0000256" key="9">
    <source>
        <dbReference type="ARBA" id="ARBA00053367"/>
    </source>
</evidence>
<dbReference type="GO" id="GO:0042500">
    <property type="term" value="F:aspartic endopeptidase activity, intramembrane cleaving"/>
    <property type="evidence" value="ECO:0007669"/>
    <property type="project" value="InterPro"/>
</dbReference>
<feature type="transmembrane region" description="Helical" evidence="11">
    <location>
        <begin position="225"/>
        <end position="244"/>
    </location>
</feature>
<dbReference type="EMBL" id="MDYQ01000141">
    <property type="protein sequence ID" value="PRP80684.1"/>
    <property type="molecule type" value="Genomic_DNA"/>
</dbReference>
<evidence type="ECO:0000256" key="7">
    <source>
        <dbReference type="ARBA" id="ARBA00023034"/>
    </source>
</evidence>
<keyword evidence="2 11" id="KW-0812">Transmembrane</keyword>
<comment type="domain">
    <text evidence="11">The PAL motif is required for normal active site conformation.</text>
</comment>
<evidence type="ECO:0000256" key="5">
    <source>
        <dbReference type="ARBA" id="ARBA00022976"/>
    </source>
</evidence>
<reference evidence="13 14" key="1">
    <citation type="journal article" date="2018" name="Genome Biol. Evol.">
        <title>Multiple Roots of Fruiting Body Formation in Amoebozoa.</title>
        <authorList>
            <person name="Hillmann F."/>
            <person name="Forbes G."/>
            <person name="Novohradska S."/>
            <person name="Ferling I."/>
            <person name="Riege K."/>
            <person name="Groth M."/>
            <person name="Westermann M."/>
            <person name="Marz M."/>
            <person name="Spaller T."/>
            <person name="Winckler T."/>
            <person name="Schaap P."/>
            <person name="Glockner G."/>
        </authorList>
    </citation>
    <scope>NUCLEOTIDE SEQUENCE [LARGE SCALE GENOMIC DNA]</scope>
    <source>
        <strain evidence="13 14">Jena</strain>
    </source>
</reference>
<keyword evidence="14" id="KW-1185">Reference proteome</keyword>
<dbReference type="PRINTS" id="PR01072">
    <property type="entry name" value="PRESENILIN"/>
</dbReference>
<accession>A0A2P6N9P6</accession>
<keyword evidence="5 11" id="KW-0914">Notch signaling pathway</keyword>
<evidence type="ECO:0000256" key="12">
    <source>
        <dbReference type="SAM" id="MobiDB-lite"/>
    </source>
</evidence>
<feature type="transmembrane region" description="Helical" evidence="11">
    <location>
        <begin position="75"/>
        <end position="99"/>
    </location>
</feature>
<dbReference type="GO" id="GO:0044351">
    <property type="term" value="P:macropinocytosis"/>
    <property type="evidence" value="ECO:0007669"/>
    <property type="project" value="UniProtKB-ARBA"/>
</dbReference>
<evidence type="ECO:0000256" key="4">
    <source>
        <dbReference type="ARBA" id="ARBA00022824"/>
    </source>
</evidence>
<sequence>MSHSIDGGELEEIEPQSTTEQRRLLDEDRLLQTRTSEQQTSHHQQDDDDEDEDNLEYQSETILTILKPVSLTMIFVIWAVKTISISAVFGGGSAIYMVYAETSTDSNAMKFGGAILNAILFVGMIVVVTVIFVVLYKYRCYKILYGWLILSCIMMFGLFGGTLAYYMLIAYNLPLDWLTFSFCLWNFAVVGVLTVFWHGPTKINQAYLILIGGLMAIFFTRLPEWTTFSILVVIALYDLVAVLCPKGPLRVLVNLAQERKEPIPALLYNASVFTMMADKEVQMPEENKRKGVKLGLGDFVFYSVLIGRAAMFNMITVFTCFFAIITGLFCTLLLLAIFRKALPALPISIALGILFYFATSFFLYPFVVQLSFNPIFI</sequence>
<feature type="transmembrane region" description="Helical" evidence="11">
    <location>
        <begin position="177"/>
        <end position="196"/>
    </location>
</feature>
<dbReference type="OrthoDB" id="432970at2759"/>
<comment type="subunit">
    <text evidence="10">Homodimer. Component of the gamma-secretase complex, a complex composed of a presenilin homodimer, nicastrin, aph1 and pen2.</text>
</comment>
<dbReference type="GO" id="GO:0007219">
    <property type="term" value="P:Notch signaling pathway"/>
    <property type="evidence" value="ECO:0007669"/>
    <property type="project" value="UniProtKB-KW"/>
</dbReference>
<dbReference type="SMART" id="SM00730">
    <property type="entry name" value="PSN"/>
    <property type="match status" value="1"/>
</dbReference>
<gene>
    <name evidence="13" type="ORF">PROFUN_11643</name>
</gene>
<feature type="region of interest" description="Disordered" evidence="12">
    <location>
        <begin position="1"/>
        <end position="53"/>
    </location>
</feature>
<feature type="transmembrane region" description="Helical" evidence="11">
    <location>
        <begin position="203"/>
        <end position="219"/>
    </location>
</feature>
<dbReference type="FunCoup" id="A0A2P6N9P6">
    <property type="interactions" value="3"/>
</dbReference>
<evidence type="ECO:0000256" key="1">
    <source>
        <dbReference type="ARBA" id="ARBA00008604"/>
    </source>
</evidence>
<dbReference type="GO" id="GO:0006914">
    <property type="term" value="P:autophagy"/>
    <property type="evidence" value="ECO:0007669"/>
    <property type="project" value="UniProtKB-ARBA"/>
</dbReference>
<keyword evidence="11" id="KW-0645">Protease</keyword>
<comment type="function">
    <text evidence="9">Probable catalytic subunit of the gamma-secretase complex, an endoprotease complex that catalyzes the intramembrane cleavage of integral membrane proteins such as Notch receptors. Requires the other members of the gamma-secretase complex to have a protease activity.</text>
</comment>
<dbReference type="InterPro" id="IPR001108">
    <property type="entry name" value="Peptidase_A22A"/>
</dbReference>
<dbReference type="InterPro" id="IPR042524">
    <property type="entry name" value="Presenilin_C"/>
</dbReference>